<evidence type="ECO:0000313" key="1">
    <source>
        <dbReference type="EMBL" id="PRX99518.1"/>
    </source>
</evidence>
<dbReference type="InterPro" id="IPR023869">
    <property type="entry name" value="tRNA_Adeno_NH3ase_assoc_put"/>
</dbReference>
<sequence length="159" mass="17184">MPYFAAVFSRGDQGWTGSDIELDDVEQIDDIADLMRDSAGQSDDVIVLLLEENDEWCAIVRLDGHTDPQVFLSDTRAAQSSELAGLLSEAVGAEWTEEDEGTAHPPATEPAGATDIFADYGLSPTELTRLAVKEGMLPADVLTAVAERVGFAEELEQLR</sequence>
<proteinExistence type="predicted"/>
<dbReference type="RefSeq" id="WP_106244085.1">
    <property type="nucleotide sequence ID" value="NZ_PVZC01000003.1"/>
</dbReference>
<organism evidence="1 2">
    <name type="scientific">Allonocardiopsis opalescens</name>
    <dbReference type="NCBI Taxonomy" id="1144618"/>
    <lineage>
        <taxon>Bacteria</taxon>
        <taxon>Bacillati</taxon>
        <taxon>Actinomycetota</taxon>
        <taxon>Actinomycetes</taxon>
        <taxon>Streptosporangiales</taxon>
        <taxon>Allonocardiopsis</taxon>
    </lineage>
</organism>
<dbReference type="Proteomes" id="UP000237846">
    <property type="component" value="Unassembled WGS sequence"/>
</dbReference>
<comment type="caution">
    <text evidence="1">The sequence shown here is derived from an EMBL/GenBank/DDBJ whole genome shotgun (WGS) entry which is preliminary data.</text>
</comment>
<dbReference type="NCBIfam" id="TIGR03941">
    <property type="entry name" value="tRNA_deam_assoc"/>
    <property type="match status" value="1"/>
</dbReference>
<dbReference type="OrthoDB" id="3826766at2"/>
<name>A0A2T0Q6S3_9ACTN</name>
<accession>A0A2T0Q6S3</accession>
<dbReference type="EMBL" id="PVZC01000003">
    <property type="protein sequence ID" value="PRX99518.1"/>
    <property type="molecule type" value="Genomic_DNA"/>
</dbReference>
<protein>
    <submittedName>
        <fullName evidence="1">Putative tRNA adenosine deaminase-associated protein</fullName>
    </submittedName>
</protein>
<evidence type="ECO:0000313" key="2">
    <source>
        <dbReference type="Proteomes" id="UP000237846"/>
    </source>
</evidence>
<reference evidence="1 2" key="1">
    <citation type="submission" date="2018-03" db="EMBL/GenBank/DDBJ databases">
        <title>Genomic Encyclopedia of Archaeal and Bacterial Type Strains, Phase II (KMG-II): from individual species to whole genera.</title>
        <authorList>
            <person name="Goeker M."/>
        </authorList>
    </citation>
    <scope>NUCLEOTIDE SEQUENCE [LARGE SCALE GENOMIC DNA]</scope>
    <source>
        <strain evidence="1 2">DSM 45601</strain>
    </source>
</reference>
<gene>
    <name evidence="1" type="ORF">CLV72_103119</name>
</gene>
<dbReference type="AlphaFoldDB" id="A0A2T0Q6S3"/>
<keyword evidence="2" id="KW-1185">Reference proteome</keyword>